<keyword evidence="2" id="KW-1185">Reference proteome</keyword>
<evidence type="ECO:0000313" key="2">
    <source>
        <dbReference type="Proteomes" id="UP001054945"/>
    </source>
</evidence>
<dbReference type="Proteomes" id="UP001054945">
    <property type="component" value="Unassembled WGS sequence"/>
</dbReference>
<protein>
    <submittedName>
        <fullName evidence="1">Uncharacterized protein</fullName>
    </submittedName>
</protein>
<reference evidence="1 2" key="1">
    <citation type="submission" date="2021-06" db="EMBL/GenBank/DDBJ databases">
        <title>Caerostris extrusa draft genome.</title>
        <authorList>
            <person name="Kono N."/>
            <person name="Arakawa K."/>
        </authorList>
    </citation>
    <scope>NUCLEOTIDE SEQUENCE [LARGE SCALE GENOMIC DNA]</scope>
</reference>
<dbReference type="EMBL" id="BPLR01005797">
    <property type="protein sequence ID" value="GIY05068.1"/>
    <property type="molecule type" value="Genomic_DNA"/>
</dbReference>
<comment type="caution">
    <text evidence="1">The sequence shown here is derived from an EMBL/GenBank/DDBJ whole genome shotgun (WGS) entry which is preliminary data.</text>
</comment>
<name>A0AAV4Q5W8_CAEEX</name>
<organism evidence="1 2">
    <name type="scientific">Caerostris extrusa</name>
    <name type="common">Bark spider</name>
    <name type="synonym">Caerostris bankana</name>
    <dbReference type="NCBI Taxonomy" id="172846"/>
    <lineage>
        <taxon>Eukaryota</taxon>
        <taxon>Metazoa</taxon>
        <taxon>Ecdysozoa</taxon>
        <taxon>Arthropoda</taxon>
        <taxon>Chelicerata</taxon>
        <taxon>Arachnida</taxon>
        <taxon>Araneae</taxon>
        <taxon>Araneomorphae</taxon>
        <taxon>Entelegynae</taxon>
        <taxon>Araneoidea</taxon>
        <taxon>Araneidae</taxon>
        <taxon>Caerostris</taxon>
    </lineage>
</organism>
<dbReference type="AlphaFoldDB" id="A0AAV4Q5W8"/>
<gene>
    <name evidence="1" type="ORF">CEXT_328121</name>
</gene>
<sequence>MHSAATNRNPTIAEFIVNRLIATETIEFFSRGLIPADFTYAILFSMKLFLHSKQSDVYLYPLAVHSRVTTGSNFRSYLSPAVGNISVHRAAKSITAKEEATSSVINYSRVETIGCCFGHICLLFFSLQPRPPINPQGKRVQGPKRFSRSDLLRAFWDNDCCCRSLCSLRAPSLSWYRI</sequence>
<proteinExistence type="predicted"/>
<accession>A0AAV4Q5W8</accession>
<evidence type="ECO:0000313" key="1">
    <source>
        <dbReference type="EMBL" id="GIY05068.1"/>
    </source>
</evidence>